<organism evidence="6 7">
    <name type="scientific">Acanthamoeba castellanii (strain ATCC 30010 / Neff)</name>
    <dbReference type="NCBI Taxonomy" id="1257118"/>
    <lineage>
        <taxon>Eukaryota</taxon>
        <taxon>Amoebozoa</taxon>
        <taxon>Discosea</taxon>
        <taxon>Longamoebia</taxon>
        <taxon>Centramoebida</taxon>
        <taxon>Acanthamoebidae</taxon>
        <taxon>Acanthamoeba</taxon>
    </lineage>
</organism>
<evidence type="ECO:0000259" key="5">
    <source>
        <dbReference type="SMART" id="SM00291"/>
    </source>
</evidence>
<keyword evidence="3" id="KW-0862">Zinc</keyword>
<evidence type="ECO:0000313" key="6">
    <source>
        <dbReference type="EMBL" id="ELR15463.1"/>
    </source>
</evidence>
<feature type="region of interest" description="Disordered" evidence="4">
    <location>
        <begin position="204"/>
        <end position="261"/>
    </location>
</feature>
<evidence type="ECO:0000256" key="4">
    <source>
        <dbReference type="SAM" id="MobiDB-lite"/>
    </source>
</evidence>
<evidence type="ECO:0000256" key="3">
    <source>
        <dbReference type="ARBA" id="ARBA00022833"/>
    </source>
</evidence>
<dbReference type="SMART" id="SM00291">
    <property type="entry name" value="ZnF_ZZ"/>
    <property type="match status" value="1"/>
</dbReference>
<evidence type="ECO:0000313" key="7">
    <source>
        <dbReference type="Proteomes" id="UP000011083"/>
    </source>
</evidence>
<dbReference type="GO" id="GO:0008270">
    <property type="term" value="F:zinc ion binding"/>
    <property type="evidence" value="ECO:0007669"/>
    <property type="project" value="UniProtKB-KW"/>
</dbReference>
<proteinExistence type="predicted"/>
<protein>
    <submittedName>
        <fullName evidence="6">Zinc finger, zz type domain containing protein</fullName>
    </submittedName>
</protein>
<dbReference type="AlphaFoldDB" id="L8GS84"/>
<dbReference type="SUPFAM" id="SSF57850">
    <property type="entry name" value="RING/U-box"/>
    <property type="match status" value="1"/>
</dbReference>
<dbReference type="Pfam" id="PF00569">
    <property type="entry name" value="ZZ"/>
    <property type="match status" value="1"/>
</dbReference>
<dbReference type="GeneID" id="14916096"/>
<dbReference type="InterPro" id="IPR000433">
    <property type="entry name" value="Znf_ZZ"/>
</dbReference>
<keyword evidence="7" id="KW-1185">Reference proteome</keyword>
<dbReference type="VEuPathDB" id="AmoebaDB:ACA1_309370"/>
<evidence type="ECO:0000256" key="2">
    <source>
        <dbReference type="ARBA" id="ARBA00022771"/>
    </source>
</evidence>
<dbReference type="KEGG" id="acan:ACA1_309370"/>
<keyword evidence="1" id="KW-0479">Metal-binding</keyword>
<dbReference type="InterPro" id="IPR043145">
    <property type="entry name" value="Znf_ZZ_sf"/>
</dbReference>
<dbReference type="OrthoDB" id="661148at2759"/>
<gene>
    <name evidence="6" type="ORF">ACA1_309370</name>
</gene>
<dbReference type="EMBL" id="KB008031">
    <property type="protein sequence ID" value="ELR15463.1"/>
    <property type="molecule type" value="Genomic_DNA"/>
</dbReference>
<dbReference type="CDD" id="cd02249">
    <property type="entry name" value="ZZ"/>
    <property type="match status" value="1"/>
</dbReference>
<sequence>MRRLSALGVPHIWDLAQCNECKAEIQVTRFHCFQCGEGENEGYDLCRSCLPEGMRKHNPKHQFQIVEHLDMTIDTLQDFLVIIREPQTKWVKIRRPYPGVSVYEVRFGRKHLFYSTTLAAQVSQIARSFPQGLKVVKVAAEVCARELAEQERRAVQPLPGCAFTEMEVEYVMQATGACRERATQALAEYGSPETAVLFIGEQDEGGDLLDDDDDGDDGEEDGEDDEDAEMEDGDPATDEKDDGEDNNDNGDSEEVDDFESC</sequence>
<evidence type="ECO:0000256" key="1">
    <source>
        <dbReference type="ARBA" id="ARBA00022723"/>
    </source>
</evidence>
<reference evidence="6 7" key="1">
    <citation type="journal article" date="2013" name="Genome Biol.">
        <title>Genome of Acanthamoeba castellanii highlights extensive lateral gene transfer and early evolution of tyrosine kinase signaling.</title>
        <authorList>
            <person name="Clarke M."/>
            <person name="Lohan A.J."/>
            <person name="Liu B."/>
            <person name="Lagkouvardos I."/>
            <person name="Roy S."/>
            <person name="Zafar N."/>
            <person name="Bertelli C."/>
            <person name="Schilde C."/>
            <person name="Kianianmomeni A."/>
            <person name="Burglin T.R."/>
            <person name="Frech C."/>
            <person name="Turcotte B."/>
            <person name="Kopec K.O."/>
            <person name="Synnott J.M."/>
            <person name="Choo C."/>
            <person name="Paponov I."/>
            <person name="Finkler A."/>
            <person name="Soon Heng Tan C."/>
            <person name="Hutchins A.P."/>
            <person name="Weinmeier T."/>
            <person name="Rattei T."/>
            <person name="Chu J.S."/>
            <person name="Gimenez G."/>
            <person name="Irimia M."/>
            <person name="Rigden D.J."/>
            <person name="Fitzpatrick D.A."/>
            <person name="Lorenzo-Morales J."/>
            <person name="Bateman A."/>
            <person name="Chiu C.H."/>
            <person name="Tang P."/>
            <person name="Hegemann P."/>
            <person name="Fromm H."/>
            <person name="Raoult D."/>
            <person name="Greub G."/>
            <person name="Miranda-Saavedra D."/>
            <person name="Chen N."/>
            <person name="Nash P."/>
            <person name="Ginger M.L."/>
            <person name="Horn M."/>
            <person name="Schaap P."/>
            <person name="Caler L."/>
            <person name="Loftus B."/>
        </authorList>
    </citation>
    <scope>NUCLEOTIDE SEQUENCE [LARGE SCALE GENOMIC DNA]</scope>
    <source>
        <strain evidence="6 7">Neff</strain>
    </source>
</reference>
<feature type="domain" description="ZZ-type" evidence="5">
    <location>
        <begin position="12"/>
        <end position="62"/>
    </location>
</feature>
<dbReference type="Proteomes" id="UP000011083">
    <property type="component" value="Unassembled WGS sequence"/>
</dbReference>
<accession>L8GS84</accession>
<name>L8GS84_ACACF</name>
<keyword evidence="2" id="KW-0863">Zinc-finger</keyword>
<dbReference type="Gene3D" id="3.30.60.90">
    <property type="match status" value="1"/>
</dbReference>
<dbReference type="RefSeq" id="XP_004337476.1">
    <property type="nucleotide sequence ID" value="XM_004337428.1"/>
</dbReference>